<gene>
    <name evidence="3" type="ORF">CAPTEDRAFT_124119</name>
</gene>
<reference evidence="3 5" key="2">
    <citation type="journal article" date="2013" name="Nature">
        <title>Insights into bilaterian evolution from three spiralian genomes.</title>
        <authorList>
            <person name="Simakov O."/>
            <person name="Marletaz F."/>
            <person name="Cho S.J."/>
            <person name="Edsinger-Gonzales E."/>
            <person name="Havlak P."/>
            <person name="Hellsten U."/>
            <person name="Kuo D.H."/>
            <person name="Larsson T."/>
            <person name="Lv J."/>
            <person name="Arendt D."/>
            <person name="Savage R."/>
            <person name="Osoegawa K."/>
            <person name="de Jong P."/>
            <person name="Grimwood J."/>
            <person name="Chapman J.A."/>
            <person name="Shapiro H."/>
            <person name="Aerts A."/>
            <person name="Otillar R.P."/>
            <person name="Terry A.Y."/>
            <person name="Boore J.L."/>
            <person name="Grigoriev I.V."/>
            <person name="Lindberg D.R."/>
            <person name="Seaver E.C."/>
            <person name="Weisblat D.A."/>
            <person name="Putnam N.H."/>
            <person name="Rokhsar D.S."/>
        </authorList>
    </citation>
    <scope>NUCLEOTIDE SEQUENCE</scope>
    <source>
        <strain evidence="3 5">I ESC-2004</strain>
    </source>
</reference>
<evidence type="ECO:0000313" key="4">
    <source>
        <dbReference type="EnsemblMetazoa" id="CapteP124119"/>
    </source>
</evidence>
<dbReference type="OrthoDB" id="277175at2759"/>
<feature type="domain" description="RWD" evidence="2">
    <location>
        <begin position="10"/>
        <end position="113"/>
    </location>
</feature>
<dbReference type="Pfam" id="PF05773">
    <property type="entry name" value="RWD"/>
    <property type="match status" value="1"/>
</dbReference>
<proteinExistence type="predicted"/>
<dbReference type="EMBL" id="KB308725">
    <property type="protein sequence ID" value="ELT96772.1"/>
    <property type="molecule type" value="Genomic_DNA"/>
</dbReference>
<dbReference type="STRING" id="283909.R7TT32"/>
<dbReference type="InterPro" id="IPR040213">
    <property type="entry name" value="GIR2-like"/>
</dbReference>
<dbReference type="EnsemblMetazoa" id="CapteT124119">
    <property type="protein sequence ID" value="CapteP124119"/>
    <property type="gene ID" value="CapteG124119"/>
</dbReference>
<evidence type="ECO:0000259" key="2">
    <source>
        <dbReference type="PROSITE" id="PS50908"/>
    </source>
</evidence>
<dbReference type="OMA" id="QWDEHKK"/>
<dbReference type="Proteomes" id="UP000014760">
    <property type="component" value="Unassembled WGS sequence"/>
</dbReference>
<organism evidence="3">
    <name type="scientific">Capitella teleta</name>
    <name type="common">Polychaete worm</name>
    <dbReference type="NCBI Taxonomy" id="283909"/>
    <lineage>
        <taxon>Eukaryota</taxon>
        <taxon>Metazoa</taxon>
        <taxon>Spiralia</taxon>
        <taxon>Lophotrochozoa</taxon>
        <taxon>Annelida</taxon>
        <taxon>Polychaeta</taxon>
        <taxon>Sedentaria</taxon>
        <taxon>Scolecida</taxon>
        <taxon>Capitellidae</taxon>
        <taxon>Capitella</taxon>
    </lineage>
</organism>
<dbReference type="CDD" id="cd23816">
    <property type="entry name" value="RWD_RWDD1"/>
    <property type="match status" value="1"/>
</dbReference>
<dbReference type="InterPro" id="IPR016135">
    <property type="entry name" value="UBQ-conjugating_enzyme/RWD"/>
</dbReference>
<dbReference type="AlphaFoldDB" id="R7TT32"/>
<reference evidence="5" key="1">
    <citation type="submission" date="2012-12" db="EMBL/GenBank/DDBJ databases">
        <authorList>
            <person name="Hellsten U."/>
            <person name="Grimwood J."/>
            <person name="Chapman J.A."/>
            <person name="Shapiro H."/>
            <person name="Aerts A."/>
            <person name="Otillar R.P."/>
            <person name="Terry A.Y."/>
            <person name="Boore J.L."/>
            <person name="Simakov O."/>
            <person name="Marletaz F."/>
            <person name="Cho S.-J."/>
            <person name="Edsinger-Gonzales E."/>
            <person name="Havlak P."/>
            <person name="Kuo D.-H."/>
            <person name="Larsson T."/>
            <person name="Lv J."/>
            <person name="Arendt D."/>
            <person name="Savage R."/>
            <person name="Osoegawa K."/>
            <person name="de Jong P."/>
            <person name="Lindberg D.R."/>
            <person name="Seaver E.C."/>
            <person name="Weisblat D.A."/>
            <person name="Putnam N.H."/>
            <person name="Grigoriev I.V."/>
            <person name="Rokhsar D.S."/>
        </authorList>
    </citation>
    <scope>NUCLEOTIDE SEQUENCE</scope>
    <source>
        <strain evidence="5">I ESC-2004</strain>
    </source>
</reference>
<dbReference type="HOGENOM" id="CLU_084528_2_0_1"/>
<keyword evidence="5" id="KW-1185">Reference proteome</keyword>
<dbReference type="SUPFAM" id="SSF54495">
    <property type="entry name" value="UBC-like"/>
    <property type="match status" value="1"/>
</dbReference>
<dbReference type="PROSITE" id="PS50908">
    <property type="entry name" value="RWD"/>
    <property type="match status" value="1"/>
</dbReference>
<dbReference type="SMART" id="SM00591">
    <property type="entry name" value="RWD"/>
    <property type="match status" value="1"/>
</dbReference>
<dbReference type="InterPro" id="IPR006575">
    <property type="entry name" value="RWD_dom"/>
</dbReference>
<feature type="compositionally biased region" description="Acidic residues" evidence="1">
    <location>
        <begin position="218"/>
        <end position="232"/>
    </location>
</feature>
<feature type="region of interest" description="Disordered" evidence="1">
    <location>
        <begin position="203"/>
        <end position="232"/>
    </location>
</feature>
<dbReference type="PANTHER" id="PTHR12292">
    <property type="entry name" value="RWD DOMAIN-CONTAINING PROTEIN"/>
    <property type="match status" value="1"/>
</dbReference>
<name>R7TT32_CAPTE</name>
<dbReference type="FunCoup" id="R7TT32">
    <property type="interactions" value="903"/>
</dbReference>
<dbReference type="EMBL" id="AMQN01002225">
    <property type="status" value="NOT_ANNOTATED_CDS"/>
    <property type="molecule type" value="Genomic_DNA"/>
</dbReference>
<evidence type="ECO:0000256" key="1">
    <source>
        <dbReference type="SAM" id="MobiDB-lite"/>
    </source>
</evidence>
<reference evidence="4" key="3">
    <citation type="submission" date="2015-06" db="UniProtKB">
        <authorList>
            <consortium name="EnsemblMetazoa"/>
        </authorList>
    </citation>
    <scope>IDENTIFICATION</scope>
</reference>
<protein>
    <recommendedName>
        <fullName evidence="2">RWD domain-containing protein</fullName>
    </recommendedName>
</protein>
<dbReference type="FunFam" id="3.10.110.10:FF:000075">
    <property type="entry name" value="RWD domain-containing protein (Gir2)"/>
    <property type="match status" value="1"/>
</dbReference>
<sequence length="232" mass="26764">MTDYQEEQQNELEALESIYPDELTVVAMEPFPCFQLPISTEDDSECVKCVLQFTYTAKYPDEAPLMEIAESENVDDELLTVLLEYMKEQVRENLGMVMVFTIVSSVQERLISFLEDAEKNRIEAEEKRVWDLEEAERKRFEGTRVQIETFLVWKAGFDAEMAELKALKNSKVKDAPQKLTGKELFMRDHTLDDSDVKFLERGASQGDSVQVDESLFQDMEDLDLGDEDLDLS</sequence>
<dbReference type="Gene3D" id="3.10.110.10">
    <property type="entry name" value="Ubiquitin Conjugating Enzyme"/>
    <property type="match status" value="1"/>
</dbReference>
<evidence type="ECO:0000313" key="3">
    <source>
        <dbReference type="EMBL" id="ELT96772.1"/>
    </source>
</evidence>
<accession>R7TT32</accession>
<evidence type="ECO:0000313" key="5">
    <source>
        <dbReference type="Proteomes" id="UP000014760"/>
    </source>
</evidence>